<dbReference type="GO" id="GO:0031012">
    <property type="term" value="C:extracellular matrix"/>
    <property type="evidence" value="ECO:0007669"/>
    <property type="project" value="TreeGrafter"/>
</dbReference>
<dbReference type="EMBL" id="CACRXK020003568">
    <property type="protein sequence ID" value="CAB3999350.1"/>
    <property type="molecule type" value="Genomic_DNA"/>
</dbReference>
<comment type="caution">
    <text evidence="3">The sequence shown here is derived from an EMBL/GenBank/DDBJ whole genome shotgun (WGS) entry which is preliminary data.</text>
</comment>
<dbReference type="Pfam" id="PF14529">
    <property type="entry name" value="Exo_endo_phos_2"/>
    <property type="match status" value="1"/>
</dbReference>
<dbReference type="InterPro" id="IPR005135">
    <property type="entry name" value="Endo/exonuclease/phosphatase"/>
</dbReference>
<dbReference type="Proteomes" id="UP001152795">
    <property type="component" value="Unassembled WGS sequence"/>
</dbReference>
<dbReference type="PROSITE" id="PS50878">
    <property type="entry name" value="RT_POL"/>
    <property type="match status" value="1"/>
</dbReference>
<feature type="compositionally biased region" description="Basic residues" evidence="1">
    <location>
        <begin position="74"/>
        <end position="86"/>
    </location>
</feature>
<gene>
    <name evidence="3" type="ORF">PACLA_8A059352</name>
</gene>
<feature type="compositionally biased region" description="Polar residues" evidence="1">
    <location>
        <begin position="62"/>
        <end position="73"/>
    </location>
</feature>
<name>A0A7D9I803_PARCT</name>
<dbReference type="PANTHER" id="PTHR33395:SF22">
    <property type="entry name" value="REVERSE TRANSCRIPTASE DOMAIN-CONTAINING PROTEIN"/>
    <property type="match status" value="1"/>
</dbReference>
<sequence>MHFGHSLLGQMLLILGGDIEINPGDRGPSCGICSKPATDNTVYTANRYHLLNFSGAVEANPCLQTTNGTSKNQNRSKKRTQPKRTKQTKLTCLLINCRSLKNKVNEHKPDVVLGNESWLTPDIANSEIFPNDYNVFRKDRPDGYGRVFQAIKKDLIVTQRLELDTDWTQCQLADKKAKSILFGSLYRPNAHDIKSLHVLDNSLSALGDKLHRHNVVLAGDFNAPNILWENQQITGNISTSELLLEIVDKHDLCQLVREPTRKQLQTQNILDLVLANNRNNISDIEVIPGISDHDIVRFLINSRCRRKPNVKRKVYIRKKADSDRIRKELQALPKTSTKHKLNKDDVGISDFEINGESISDRKHKSELLSEHFSSVFTHENISNMPKIPENSNPSINPPIISARGVVAQLSVLKPDKAPGPDEIPLWFMKEYANKIAPTLTKIFQESIDIGVVPKKWKNANVTAIFKKGSKSDPKNYRPISLTCIASKHGFRAKRSTVTQLIGTIHDISSAINNDSTVHAVILDFEKAFDKVPHQRLLRKLQSYGIQGPLNNWLESFLTDRYQTVVCEGEAAKPTSVTSGVPQGTVLGPLLFLLYINDLPNALNSSVRLFADDTLLYGLISGSSNSDELQDDLSKLETWQEKWQMKFNPGKCKVLCISRPSAKEIFFL</sequence>
<dbReference type="GO" id="GO:0003824">
    <property type="term" value="F:catalytic activity"/>
    <property type="evidence" value="ECO:0007669"/>
    <property type="project" value="InterPro"/>
</dbReference>
<protein>
    <submittedName>
        <fullName evidence="3">Uncharacterized protein</fullName>
    </submittedName>
</protein>
<evidence type="ECO:0000256" key="2">
    <source>
        <dbReference type="SAM" id="SignalP"/>
    </source>
</evidence>
<evidence type="ECO:0000256" key="1">
    <source>
        <dbReference type="SAM" id="MobiDB-lite"/>
    </source>
</evidence>
<keyword evidence="4" id="KW-1185">Reference proteome</keyword>
<dbReference type="SUPFAM" id="SSF56672">
    <property type="entry name" value="DNA/RNA polymerases"/>
    <property type="match status" value="1"/>
</dbReference>
<dbReference type="InterPro" id="IPR043502">
    <property type="entry name" value="DNA/RNA_pol_sf"/>
</dbReference>
<dbReference type="InterPro" id="IPR036691">
    <property type="entry name" value="Endo/exonu/phosph_ase_sf"/>
</dbReference>
<evidence type="ECO:0000313" key="3">
    <source>
        <dbReference type="EMBL" id="CAB3999350.1"/>
    </source>
</evidence>
<reference evidence="3" key="1">
    <citation type="submission" date="2020-04" db="EMBL/GenBank/DDBJ databases">
        <authorList>
            <person name="Alioto T."/>
            <person name="Alioto T."/>
            <person name="Gomez Garrido J."/>
        </authorList>
    </citation>
    <scope>NUCLEOTIDE SEQUENCE</scope>
    <source>
        <strain evidence="3">A484AB</strain>
    </source>
</reference>
<keyword evidence="2" id="KW-0732">Signal</keyword>
<feature type="region of interest" description="Disordered" evidence="1">
    <location>
        <begin position="62"/>
        <end position="86"/>
    </location>
</feature>
<dbReference type="Gene3D" id="3.60.10.10">
    <property type="entry name" value="Endonuclease/exonuclease/phosphatase"/>
    <property type="match status" value="1"/>
</dbReference>
<dbReference type="CDD" id="cd01650">
    <property type="entry name" value="RT_nLTR_like"/>
    <property type="match status" value="1"/>
</dbReference>
<feature type="chain" id="PRO_5043635734" evidence="2">
    <location>
        <begin position="17"/>
        <end position="667"/>
    </location>
</feature>
<dbReference type="InterPro" id="IPR000477">
    <property type="entry name" value="RT_dom"/>
</dbReference>
<evidence type="ECO:0000313" key="4">
    <source>
        <dbReference type="Proteomes" id="UP001152795"/>
    </source>
</evidence>
<dbReference type="AlphaFoldDB" id="A0A7D9I803"/>
<dbReference type="SUPFAM" id="SSF56219">
    <property type="entry name" value="DNase I-like"/>
    <property type="match status" value="1"/>
</dbReference>
<organism evidence="3 4">
    <name type="scientific">Paramuricea clavata</name>
    <name type="common">Red gorgonian</name>
    <name type="synonym">Violescent sea-whip</name>
    <dbReference type="NCBI Taxonomy" id="317549"/>
    <lineage>
        <taxon>Eukaryota</taxon>
        <taxon>Metazoa</taxon>
        <taxon>Cnidaria</taxon>
        <taxon>Anthozoa</taxon>
        <taxon>Octocorallia</taxon>
        <taxon>Malacalcyonacea</taxon>
        <taxon>Plexauridae</taxon>
        <taxon>Paramuricea</taxon>
    </lineage>
</organism>
<accession>A0A7D9I803</accession>
<dbReference type="OrthoDB" id="5985347at2759"/>
<feature type="signal peptide" evidence="2">
    <location>
        <begin position="1"/>
        <end position="16"/>
    </location>
</feature>
<dbReference type="Pfam" id="PF00078">
    <property type="entry name" value="RVT_1"/>
    <property type="match status" value="1"/>
</dbReference>
<dbReference type="PANTHER" id="PTHR33395">
    <property type="entry name" value="TRANSCRIPTASE, PUTATIVE-RELATED-RELATED"/>
    <property type="match status" value="1"/>
</dbReference>
<proteinExistence type="predicted"/>